<evidence type="ECO:0000256" key="1">
    <source>
        <dbReference type="ARBA" id="ARBA00004370"/>
    </source>
</evidence>
<sequence>MLAVPVMAQDYDAPASLEDLIPDEAVDNPEDWASQGVSDGTVEAEDLPPEVDPDAPLAEMPSLTVPWPNDTELPKLAPLSPDTSIQFADFGDDMPRRRDADVETLSDELTLAFPSDDDLLAEREEFVKRFTSLSTILELDDDDSEARLAAQAKEDEKLLTRLLDIYGYYDGQIFRSANAAAGGDGTGQSGPKIRFDILPGVQYKFGAIDLGSLSDATADYDMLRGRFGIQTGDPLLSDVIEEERDDLDRALGENGYPFAHMDEPELLIDHAREEGDLSLLVQPGGKYAFGTVTSNLPDFLSGQHLARVARFDPGQTYQRSLQDDLRRAIMATGLVSSATLTPVEREAPTQGAPGTVDIAVELAKAPLRTIAGSIGYGTGEGFRAQASWEHRNLFPPEGMLRLRGIAGTREQLAGVTFRRNNVKGRDRILTLDAFATTKDFEAYEAKTASLVGTYERQSTLLFQKPLGWSIGAELIATAERERDAAGNKAPEETYLIAALPLYGQVDMSDDLLDPKQGYRLSTRLSPEISRHNGSQSIYLRSQIEGTYYQSMSDRIVLAARAKLGSIRGSSITNIAPSRRFYAGGGGSVRGYGYQAIGPSDSEGDPSGGRSLVEFSLEARIGTGFFDGALSVVPFVDAGAVDSSQTPTFSDIKVGAGLGIRYNTGFGPIRVDVGTPINPGPNDAPIGVYVAFGQAF</sequence>
<evidence type="ECO:0000259" key="5">
    <source>
        <dbReference type="Pfam" id="PF01103"/>
    </source>
</evidence>
<reference evidence="6 7" key="1">
    <citation type="submission" date="2019-12" db="EMBL/GenBank/DDBJ databases">
        <title>Genomic-based taxomic classification of the family Erythrobacteraceae.</title>
        <authorList>
            <person name="Xu L."/>
        </authorList>
    </citation>
    <scope>NUCLEOTIDE SEQUENCE [LARGE SCALE GENOMIC DNA]</scope>
    <source>
        <strain evidence="6 7">LMG 29518</strain>
    </source>
</reference>
<dbReference type="Gene3D" id="2.40.160.50">
    <property type="entry name" value="membrane protein fhac: a member of the omp85/tpsb transporter family"/>
    <property type="match status" value="1"/>
</dbReference>
<protein>
    <submittedName>
        <fullName evidence="6">BamA/TamA family outer membrane protein</fullName>
    </submittedName>
</protein>
<keyword evidence="2" id="KW-1134">Transmembrane beta strand</keyword>
<dbReference type="Proteomes" id="UP000438476">
    <property type="component" value="Unassembled WGS sequence"/>
</dbReference>
<dbReference type="InterPro" id="IPR039910">
    <property type="entry name" value="D15-like"/>
</dbReference>
<dbReference type="Gene3D" id="3.10.20.310">
    <property type="entry name" value="membrane protein fhac"/>
    <property type="match status" value="2"/>
</dbReference>
<evidence type="ECO:0000256" key="3">
    <source>
        <dbReference type="ARBA" id="ARBA00023136"/>
    </source>
</evidence>
<evidence type="ECO:0000313" key="6">
    <source>
        <dbReference type="EMBL" id="MXO66486.1"/>
    </source>
</evidence>
<keyword evidence="3" id="KW-0472">Membrane</keyword>
<comment type="subcellular location">
    <subcellularLocation>
        <location evidence="1">Membrane</location>
    </subcellularLocation>
</comment>
<dbReference type="OrthoDB" id="9769707at2"/>
<evidence type="ECO:0000256" key="4">
    <source>
        <dbReference type="SAM" id="MobiDB-lite"/>
    </source>
</evidence>
<dbReference type="GO" id="GO:0019867">
    <property type="term" value="C:outer membrane"/>
    <property type="evidence" value="ECO:0007669"/>
    <property type="project" value="InterPro"/>
</dbReference>
<accession>A0A6I4T6E7</accession>
<dbReference type="EMBL" id="WTYT01000005">
    <property type="protein sequence ID" value="MXO66486.1"/>
    <property type="molecule type" value="Genomic_DNA"/>
</dbReference>
<gene>
    <name evidence="6" type="ORF">GRI91_12020</name>
</gene>
<proteinExistence type="predicted"/>
<keyword evidence="7" id="KW-1185">Reference proteome</keyword>
<dbReference type="InterPro" id="IPR000184">
    <property type="entry name" value="Bac_surfAg_D15"/>
</dbReference>
<organism evidence="6 7">
    <name type="scientific">Altericroceibacterium endophyticum</name>
    <dbReference type="NCBI Taxonomy" id="1808508"/>
    <lineage>
        <taxon>Bacteria</taxon>
        <taxon>Pseudomonadati</taxon>
        <taxon>Pseudomonadota</taxon>
        <taxon>Alphaproteobacteria</taxon>
        <taxon>Sphingomonadales</taxon>
        <taxon>Erythrobacteraceae</taxon>
        <taxon>Altericroceibacterium</taxon>
    </lineage>
</organism>
<evidence type="ECO:0000256" key="2">
    <source>
        <dbReference type="ARBA" id="ARBA00022452"/>
    </source>
</evidence>
<dbReference type="AlphaFoldDB" id="A0A6I4T6E7"/>
<feature type="domain" description="Bacterial surface antigen (D15)" evidence="5">
    <location>
        <begin position="377"/>
        <end position="695"/>
    </location>
</feature>
<dbReference type="Pfam" id="PF01103">
    <property type="entry name" value="Omp85"/>
    <property type="match status" value="1"/>
</dbReference>
<keyword evidence="2" id="KW-0812">Transmembrane</keyword>
<comment type="caution">
    <text evidence="6">The sequence shown here is derived from an EMBL/GenBank/DDBJ whole genome shotgun (WGS) entry which is preliminary data.</text>
</comment>
<dbReference type="PANTHER" id="PTHR12815:SF42">
    <property type="entry name" value="BACTERIAL SURFACE ANTIGEN (D15) DOMAIN-CONTAINING PROTEIN"/>
    <property type="match status" value="1"/>
</dbReference>
<dbReference type="PANTHER" id="PTHR12815">
    <property type="entry name" value="SORTING AND ASSEMBLY MACHINERY SAMM50 PROTEIN FAMILY MEMBER"/>
    <property type="match status" value="1"/>
</dbReference>
<evidence type="ECO:0000313" key="7">
    <source>
        <dbReference type="Proteomes" id="UP000438476"/>
    </source>
</evidence>
<name>A0A6I4T6E7_9SPHN</name>
<feature type="region of interest" description="Disordered" evidence="4">
    <location>
        <begin position="25"/>
        <end position="50"/>
    </location>
</feature>